<sequence length="105" mass="11620">MGRSDDTSCTCHRSHLLGLFPHSCYKLRAKSVLIVLVSLESLIRRISRLKLLTSRGDEPTPTSSLKVAPSSTIPRGPLVEVFYNLALVHQCGGPYLKRSNHPHSL</sequence>
<evidence type="ECO:0000313" key="1">
    <source>
        <dbReference type="EMBL" id="MED6127619.1"/>
    </source>
</evidence>
<evidence type="ECO:0000313" key="2">
    <source>
        <dbReference type="Proteomes" id="UP001341840"/>
    </source>
</evidence>
<dbReference type="EMBL" id="JASCZI010031904">
    <property type="protein sequence ID" value="MED6127619.1"/>
    <property type="molecule type" value="Genomic_DNA"/>
</dbReference>
<dbReference type="Proteomes" id="UP001341840">
    <property type="component" value="Unassembled WGS sequence"/>
</dbReference>
<name>A0ABU6RUL3_9FABA</name>
<organism evidence="1 2">
    <name type="scientific">Stylosanthes scabra</name>
    <dbReference type="NCBI Taxonomy" id="79078"/>
    <lineage>
        <taxon>Eukaryota</taxon>
        <taxon>Viridiplantae</taxon>
        <taxon>Streptophyta</taxon>
        <taxon>Embryophyta</taxon>
        <taxon>Tracheophyta</taxon>
        <taxon>Spermatophyta</taxon>
        <taxon>Magnoliopsida</taxon>
        <taxon>eudicotyledons</taxon>
        <taxon>Gunneridae</taxon>
        <taxon>Pentapetalae</taxon>
        <taxon>rosids</taxon>
        <taxon>fabids</taxon>
        <taxon>Fabales</taxon>
        <taxon>Fabaceae</taxon>
        <taxon>Papilionoideae</taxon>
        <taxon>50 kb inversion clade</taxon>
        <taxon>dalbergioids sensu lato</taxon>
        <taxon>Dalbergieae</taxon>
        <taxon>Pterocarpus clade</taxon>
        <taxon>Stylosanthes</taxon>
    </lineage>
</organism>
<reference evidence="1 2" key="1">
    <citation type="journal article" date="2023" name="Plants (Basel)">
        <title>Bridging the Gap: Combining Genomics and Transcriptomics Approaches to Understand Stylosanthes scabra, an Orphan Legume from the Brazilian Caatinga.</title>
        <authorList>
            <person name="Ferreira-Neto J.R.C."/>
            <person name="da Silva M.D."/>
            <person name="Binneck E."/>
            <person name="de Melo N.F."/>
            <person name="da Silva R.H."/>
            <person name="de Melo A.L.T.M."/>
            <person name="Pandolfi V."/>
            <person name="Bustamante F.O."/>
            <person name="Brasileiro-Vidal A.C."/>
            <person name="Benko-Iseppon A.M."/>
        </authorList>
    </citation>
    <scope>NUCLEOTIDE SEQUENCE [LARGE SCALE GENOMIC DNA]</scope>
    <source>
        <tissue evidence="1">Leaves</tissue>
    </source>
</reference>
<gene>
    <name evidence="1" type="ORF">PIB30_089774</name>
</gene>
<protein>
    <submittedName>
        <fullName evidence="1">Uncharacterized protein</fullName>
    </submittedName>
</protein>
<proteinExistence type="predicted"/>
<keyword evidence="2" id="KW-1185">Reference proteome</keyword>
<comment type="caution">
    <text evidence="1">The sequence shown here is derived from an EMBL/GenBank/DDBJ whole genome shotgun (WGS) entry which is preliminary data.</text>
</comment>
<accession>A0ABU6RUL3</accession>